<dbReference type="AlphaFoldDB" id="A0A7G5IGB6"/>
<sequence length="353" mass="39951">MSHARWSAARANAWAAARPWYVGCNFLPSTAINQIEMFAADSFDAMTIDRELGWAAALGFNAVRVYLHDLLWTEDAEGFLGRLDAFLHIADRHGIAALVVLFDDCWHEPRAGRQPDPVPGVHNSGWARSPGRDTLLDRGRWPVLEAYVTAVVRRFADDRRIIGWDVYNECTNIYMPAMALPRAERKLAMAELMRDRPAQSDAAIALLHAAFGWVRTVDPSQPLTAGSWHEDEGLNATLHGLSDIISFHNYKPVETLEAELARLKAFGRPLWCTEYLNRRENCLFETHLPLFHRERVGCWNWGLVDGRSQTKYAWSDPAGGPEPDPWFHDILHANGAPYRDDEAAFLKATLRRP</sequence>
<organism evidence="1 2">
    <name type="scientific">Sandaracinobacteroides saxicola</name>
    <dbReference type="NCBI Taxonomy" id="2759707"/>
    <lineage>
        <taxon>Bacteria</taxon>
        <taxon>Pseudomonadati</taxon>
        <taxon>Pseudomonadota</taxon>
        <taxon>Alphaproteobacteria</taxon>
        <taxon>Sphingomonadales</taxon>
        <taxon>Sphingosinicellaceae</taxon>
        <taxon>Sandaracinobacteroides</taxon>
    </lineage>
</organism>
<dbReference type="GO" id="GO:0016787">
    <property type="term" value="F:hydrolase activity"/>
    <property type="evidence" value="ECO:0007669"/>
    <property type="project" value="UniProtKB-KW"/>
</dbReference>
<dbReference type="EMBL" id="CP059851">
    <property type="protein sequence ID" value="QMW22408.1"/>
    <property type="molecule type" value="Genomic_DNA"/>
</dbReference>
<protein>
    <submittedName>
        <fullName evidence="1">Cellulase family glycosylhydrolase</fullName>
    </submittedName>
</protein>
<keyword evidence="2" id="KW-1185">Reference proteome</keyword>
<dbReference type="InterPro" id="IPR017853">
    <property type="entry name" value="GH"/>
</dbReference>
<reference evidence="1 2" key="1">
    <citation type="submission" date="2020-07" db="EMBL/GenBank/DDBJ databases">
        <title>Complete genome sequence for Sandaracinobacter sp. M6.</title>
        <authorList>
            <person name="Tang Y."/>
            <person name="Liu Q."/>
            <person name="Guo Z."/>
            <person name="Lei P."/>
            <person name="Huang B."/>
        </authorList>
    </citation>
    <scope>NUCLEOTIDE SEQUENCE [LARGE SCALE GENOMIC DNA]</scope>
    <source>
        <strain evidence="1 2">M6</strain>
    </source>
</reference>
<proteinExistence type="predicted"/>
<name>A0A7G5IGB6_9SPHN</name>
<gene>
    <name evidence="1" type="ORF">H3309_13820</name>
</gene>
<keyword evidence="1" id="KW-0378">Hydrolase</keyword>
<evidence type="ECO:0000313" key="2">
    <source>
        <dbReference type="Proteomes" id="UP000515292"/>
    </source>
</evidence>
<dbReference type="KEGG" id="sand:H3309_13820"/>
<accession>A0A7G5IGB6</accession>
<dbReference type="Proteomes" id="UP000515292">
    <property type="component" value="Chromosome"/>
</dbReference>
<dbReference type="Gene3D" id="3.20.20.80">
    <property type="entry name" value="Glycosidases"/>
    <property type="match status" value="1"/>
</dbReference>
<dbReference type="SUPFAM" id="SSF51445">
    <property type="entry name" value="(Trans)glycosidases"/>
    <property type="match status" value="1"/>
</dbReference>
<dbReference type="RefSeq" id="WP_182295280.1">
    <property type="nucleotide sequence ID" value="NZ_CP059851.1"/>
</dbReference>
<evidence type="ECO:0000313" key="1">
    <source>
        <dbReference type="EMBL" id="QMW22408.1"/>
    </source>
</evidence>